<evidence type="ECO:0000313" key="2">
    <source>
        <dbReference type="Proteomes" id="UP000823775"/>
    </source>
</evidence>
<reference evidence="1 2" key="1">
    <citation type="journal article" date="2021" name="BMC Genomics">
        <title>Datura genome reveals duplications of psychoactive alkaloid biosynthetic genes and high mutation rate following tissue culture.</title>
        <authorList>
            <person name="Rajewski A."/>
            <person name="Carter-House D."/>
            <person name="Stajich J."/>
            <person name="Litt A."/>
        </authorList>
    </citation>
    <scope>NUCLEOTIDE SEQUENCE [LARGE SCALE GENOMIC DNA]</scope>
    <source>
        <strain evidence="1">AR-01</strain>
    </source>
</reference>
<accession>A0ABS8WS82</accession>
<name>A0ABS8WS82_DATST</name>
<gene>
    <name evidence="1" type="ORF">HAX54_000537</name>
</gene>
<evidence type="ECO:0000313" key="1">
    <source>
        <dbReference type="EMBL" id="MCE3215011.1"/>
    </source>
</evidence>
<comment type="caution">
    <text evidence="1">The sequence shown here is derived from an EMBL/GenBank/DDBJ whole genome shotgun (WGS) entry which is preliminary data.</text>
</comment>
<keyword evidence="2" id="KW-1185">Reference proteome</keyword>
<dbReference type="Proteomes" id="UP000823775">
    <property type="component" value="Unassembled WGS sequence"/>
</dbReference>
<protein>
    <submittedName>
        <fullName evidence="1">Uncharacterized protein</fullName>
    </submittedName>
</protein>
<dbReference type="EMBL" id="JACEIK010010156">
    <property type="protein sequence ID" value="MCE3215011.1"/>
    <property type="molecule type" value="Genomic_DNA"/>
</dbReference>
<sequence>MGSQFWPLETSLPCRLPHCHVLHDASQDLSCGEELLRACQRVGGGTVVRLIALGCLAHAITPQGLSALAHGLAPGGRRLSLCSEGDAVSKATSSEQRYMSGRIA</sequence>
<organism evidence="1 2">
    <name type="scientific">Datura stramonium</name>
    <name type="common">Jimsonweed</name>
    <name type="synonym">Common thornapple</name>
    <dbReference type="NCBI Taxonomy" id="4076"/>
    <lineage>
        <taxon>Eukaryota</taxon>
        <taxon>Viridiplantae</taxon>
        <taxon>Streptophyta</taxon>
        <taxon>Embryophyta</taxon>
        <taxon>Tracheophyta</taxon>
        <taxon>Spermatophyta</taxon>
        <taxon>Magnoliopsida</taxon>
        <taxon>eudicotyledons</taxon>
        <taxon>Gunneridae</taxon>
        <taxon>Pentapetalae</taxon>
        <taxon>asterids</taxon>
        <taxon>lamiids</taxon>
        <taxon>Solanales</taxon>
        <taxon>Solanaceae</taxon>
        <taxon>Solanoideae</taxon>
        <taxon>Datureae</taxon>
        <taxon>Datura</taxon>
    </lineage>
</organism>
<proteinExistence type="predicted"/>